<dbReference type="GO" id="GO:0007130">
    <property type="term" value="P:synaptonemal complex assembly"/>
    <property type="evidence" value="ECO:0007669"/>
    <property type="project" value="InterPro"/>
</dbReference>
<dbReference type="Proteomes" id="UP000762676">
    <property type="component" value="Unassembled WGS sequence"/>
</dbReference>
<dbReference type="PANTHER" id="PTHR31408">
    <property type="entry name" value="HYPOTHETICAL PROTEIN LOC689986"/>
    <property type="match status" value="1"/>
</dbReference>
<accession>A0AAV4F9Z3</accession>
<organism evidence="1 2">
    <name type="scientific">Elysia marginata</name>
    <dbReference type="NCBI Taxonomy" id="1093978"/>
    <lineage>
        <taxon>Eukaryota</taxon>
        <taxon>Metazoa</taxon>
        <taxon>Spiralia</taxon>
        <taxon>Lophotrochozoa</taxon>
        <taxon>Mollusca</taxon>
        <taxon>Gastropoda</taxon>
        <taxon>Heterobranchia</taxon>
        <taxon>Euthyneura</taxon>
        <taxon>Panpulmonata</taxon>
        <taxon>Sacoglossa</taxon>
        <taxon>Placobranchoidea</taxon>
        <taxon>Plakobranchidae</taxon>
        <taxon>Elysia</taxon>
    </lineage>
</organism>
<dbReference type="EMBL" id="BMAT01000639">
    <property type="protein sequence ID" value="GFR70207.1"/>
    <property type="molecule type" value="Genomic_DNA"/>
</dbReference>
<sequence>MSKTFAEPATTSSLSSAAARSTISTATVPSWSVIVQSDLASSHVGQHLKHRGIKVKRAESVLKGSVIFPKAKVAFMVLEVTRQFLTQFAETENSPIASPSNDYTAALARVDKFTRIHGHCYILLQAPLFTERELAFLYHLQTRYLDVMSVDILISHSAEECVSAMLTISTVSKKN</sequence>
<protein>
    <submittedName>
        <fullName evidence="1">Uncharacterized protein</fullName>
    </submittedName>
</protein>
<gene>
    <name evidence="1" type="ORF">ElyMa_000322400</name>
</gene>
<evidence type="ECO:0000313" key="2">
    <source>
        <dbReference type="Proteomes" id="UP000762676"/>
    </source>
</evidence>
<dbReference type="InterPro" id="IPR027857">
    <property type="entry name" value="SCRE"/>
</dbReference>
<dbReference type="AlphaFoldDB" id="A0AAV4F9Z3"/>
<dbReference type="GO" id="GO:0007131">
    <property type="term" value="P:reciprocal meiotic recombination"/>
    <property type="evidence" value="ECO:0007669"/>
    <property type="project" value="TreeGrafter"/>
</dbReference>
<proteinExistence type="predicted"/>
<name>A0AAV4F9Z3_9GAST</name>
<dbReference type="PANTHER" id="PTHR31408:SF2">
    <property type="entry name" value="PROTEIN SPO16 HOMOLOG"/>
    <property type="match status" value="1"/>
</dbReference>
<reference evidence="1 2" key="1">
    <citation type="journal article" date="2021" name="Elife">
        <title>Chloroplast acquisition without the gene transfer in kleptoplastic sea slugs, Plakobranchus ocellatus.</title>
        <authorList>
            <person name="Maeda T."/>
            <person name="Takahashi S."/>
            <person name="Yoshida T."/>
            <person name="Shimamura S."/>
            <person name="Takaki Y."/>
            <person name="Nagai Y."/>
            <person name="Toyoda A."/>
            <person name="Suzuki Y."/>
            <person name="Arimoto A."/>
            <person name="Ishii H."/>
            <person name="Satoh N."/>
            <person name="Nishiyama T."/>
            <person name="Hasebe M."/>
            <person name="Maruyama T."/>
            <person name="Minagawa J."/>
            <person name="Obokata J."/>
            <person name="Shigenobu S."/>
        </authorList>
    </citation>
    <scope>NUCLEOTIDE SEQUENCE [LARGE SCALE GENOMIC DNA]</scope>
</reference>
<dbReference type="GO" id="GO:0005694">
    <property type="term" value="C:chromosome"/>
    <property type="evidence" value="ECO:0007669"/>
    <property type="project" value="TreeGrafter"/>
</dbReference>
<evidence type="ECO:0000313" key="1">
    <source>
        <dbReference type="EMBL" id="GFR70207.1"/>
    </source>
</evidence>
<dbReference type="Pfam" id="PF15162">
    <property type="entry name" value="SCRE"/>
    <property type="match status" value="1"/>
</dbReference>
<comment type="caution">
    <text evidence="1">The sequence shown here is derived from an EMBL/GenBank/DDBJ whole genome shotgun (WGS) entry which is preliminary data.</text>
</comment>
<keyword evidence="2" id="KW-1185">Reference proteome</keyword>